<reference evidence="3" key="1">
    <citation type="journal article" date="2021" name="PeerJ">
        <title>Extensive microbial diversity within the chicken gut microbiome revealed by metagenomics and culture.</title>
        <authorList>
            <person name="Gilroy R."/>
            <person name="Ravi A."/>
            <person name="Getino M."/>
            <person name="Pursley I."/>
            <person name="Horton D.L."/>
            <person name="Alikhan N.F."/>
            <person name="Baker D."/>
            <person name="Gharbi K."/>
            <person name="Hall N."/>
            <person name="Watson M."/>
            <person name="Adriaenssens E.M."/>
            <person name="Foster-Nyarko E."/>
            <person name="Jarju S."/>
            <person name="Secka A."/>
            <person name="Antonio M."/>
            <person name="Oren A."/>
            <person name="Chaudhuri R.R."/>
            <person name="La Ragione R."/>
            <person name="Hildebrand F."/>
            <person name="Pallen M.J."/>
        </authorList>
    </citation>
    <scope>NUCLEOTIDE SEQUENCE</scope>
    <source>
        <strain evidence="3">ChiHjej13B12-4958</strain>
    </source>
</reference>
<keyword evidence="1" id="KW-0472">Membrane</keyword>
<dbReference type="InterPro" id="IPR036691">
    <property type="entry name" value="Endo/exonu/phosph_ase_sf"/>
</dbReference>
<dbReference type="InterPro" id="IPR005135">
    <property type="entry name" value="Endo/exonuclease/phosphatase"/>
</dbReference>
<dbReference type="Gene3D" id="3.60.10.10">
    <property type="entry name" value="Endonuclease/exonuclease/phosphatase"/>
    <property type="match status" value="1"/>
</dbReference>
<keyword evidence="1" id="KW-1133">Transmembrane helix</keyword>
<dbReference type="EMBL" id="DWVP01000018">
    <property type="protein sequence ID" value="HJC85364.1"/>
    <property type="molecule type" value="Genomic_DNA"/>
</dbReference>
<feature type="transmembrane region" description="Helical" evidence="1">
    <location>
        <begin position="85"/>
        <end position="107"/>
    </location>
</feature>
<keyword evidence="1" id="KW-0812">Transmembrane</keyword>
<reference evidence="3" key="2">
    <citation type="submission" date="2021-04" db="EMBL/GenBank/DDBJ databases">
        <authorList>
            <person name="Gilroy R."/>
        </authorList>
    </citation>
    <scope>NUCLEOTIDE SEQUENCE</scope>
    <source>
        <strain evidence="3">ChiHjej13B12-4958</strain>
    </source>
</reference>
<feature type="transmembrane region" description="Helical" evidence="1">
    <location>
        <begin position="53"/>
        <end position="73"/>
    </location>
</feature>
<dbReference type="Proteomes" id="UP000823858">
    <property type="component" value="Unassembled WGS sequence"/>
</dbReference>
<comment type="caution">
    <text evidence="3">The sequence shown here is derived from an EMBL/GenBank/DDBJ whole genome shotgun (WGS) entry which is preliminary data.</text>
</comment>
<keyword evidence="3" id="KW-0255">Endonuclease</keyword>
<sequence length="345" mass="36723">MTLLSSRMSPRSRRVLRRCGWVLLVLFLLWASTPLWPLTGVLPGVVAPLLPAAQAMYFLGVLAAGCCAATLVWGGTRRRTRGRRVGIATVVLCTLLGLTAADMAVAVREQQRDTDPAGTVGTDTASLRIMSLNTYYSAADDEGIVEAVAELRPDVLVLSETSTEEVGMVEGATGLHAVSPVLRRTPGAGTAILVGDGQAREVSEDTGITRHQMPVAELDASTDPQATIVGVHTNTPVHRDLLGGWLQEMEDLRDWVDDTSTSQDHSVILAGDFNATMSHPEFRELVHGADLERCAASAMGPATWPAVVPVVRLDHILVAGASCGDSGTLRVEGSDHQAIWADVHL</sequence>
<keyword evidence="3" id="KW-0378">Hydrolase</keyword>
<evidence type="ECO:0000313" key="3">
    <source>
        <dbReference type="EMBL" id="HJC85364.1"/>
    </source>
</evidence>
<evidence type="ECO:0000313" key="4">
    <source>
        <dbReference type="Proteomes" id="UP000823858"/>
    </source>
</evidence>
<dbReference type="GO" id="GO:0004519">
    <property type="term" value="F:endonuclease activity"/>
    <property type="evidence" value="ECO:0007669"/>
    <property type="project" value="UniProtKB-KW"/>
</dbReference>
<organism evidence="3 4">
    <name type="scientific">Candidatus Corynebacterium faecigallinarum</name>
    <dbReference type="NCBI Taxonomy" id="2838528"/>
    <lineage>
        <taxon>Bacteria</taxon>
        <taxon>Bacillati</taxon>
        <taxon>Actinomycetota</taxon>
        <taxon>Actinomycetes</taxon>
        <taxon>Mycobacteriales</taxon>
        <taxon>Corynebacteriaceae</taxon>
        <taxon>Corynebacterium</taxon>
    </lineage>
</organism>
<proteinExistence type="predicted"/>
<protein>
    <submittedName>
        <fullName evidence="3">Endonuclease/exonuclease/phosphatase family protein</fullName>
    </submittedName>
</protein>
<evidence type="ECO:0000259" key="2">
    <source>
        <dbReference type="Pfam" id="PF03372"/>
    </source>
</evidence>
<keyword evidence="3" id="KW-0540">Nuclease</keyword>
<dbReference type="SUPFAM" id="SSF56219">
    <property type="entry name" value="DNase I-like"/>
    <property type="match status" value="1"/>
</dbReference>
<name>A0A9D2TQT3_9CORY</name>
<accession>A0A9D2TQT3</accession>
<feature type="domain" description="Endonuclease/exonuclease/phosphatase" evidence="2">
    <location>
        <begin position="130"/>
        <end position="336"/>
    </location>
</feature>
<dbReference type="AlphaFoldDB" id="A0A9D2TQT3"/>
<gene>
    <name evidence="3" type="ORF">H9751_07460</name>
</gene>
<evidence type="ECO:0000256" key="1">
    <source>
        <dbReference type="SAM" id="Phobius"/>
    </source>
</evidence>
<dbReference type="Pfam" id="PF03372">
    <property type="entry name" value="Exo_endo_phos"/>
    <property type="match status" value="1"/>
</dbReference>